<dbReference type="CDD" id="cd06223">
    <property type="entry name" value="PRTases_typeI"/>
    <property type="match status" value="1"/>
</dbReference>
<gene>
    <name evidence="3" type="ORF">Aam_007_039</name>
</gene>
<dbReference type="PANTHER" id="PTHR47505">
    <property type="entry name" value="DNA UTILIZATION PROTEIN YHGH"/>
    <property type="match status" value="1"/>
</dbReference>
<dbReference type="InterPro" id="IPR000836">
    <property type="entry name" value="PRTase_dom"/>
</dbReference>
<organism evidence="3 4">
    <name type="scientific">Acidocella aminolytica 101 = DSM 11237</name>
    <dbReference type="NCBI Taxonomy" id="1120923"/>
    <lineage>
        <taxon>Bacteria</taxon>
        <taxon>Pseudomonadati</taxon>
        <taxon>Pseudomonadota</taxon>
        <taxon>Alphaproteobacteria</taxon>
        <taxon>Acetobacterales</taxon>
        <taxon>Acidocellaceae</taxon>
        <taxon>Acidocella</taxon>
    </lineage>
</organism>
<dbReference type="SUPFAM" id="SSF53271">
    <property type="entry name" value="PRTase-like"/>
    <property type="match status" value="1"/>
</dbReference>
<dbReference type="InterPro" id="IPR044005">
    <property type="entry name" value="DZR_2"/>
</dbReference>
<reference evidence="3 4" key="1">
    <citation type="submission" date="2012-11" db="EMBL/GenBank/DDBJ databases">
        <title>Whole genome sequence of Acidocella aminolytica 101 = DSM 11237.</title>
        <authorList>
            <person name="Azuma Y."/>
            <person name="Higashiura N."/>
            <person name="Hirakawa H."/>
            <person name="Matsushita K."/>
        </authorList>
    </citation>
    <scope>NUCLEOTIDE SEQUENCE [LARGE SCALE GENOMIC DNA]</scope>
    <source>
        <strain evidence="4">101 / DSM 11237</strain>
    </source>
</reference>
<protein>
    <submittedName>
        <fullName evidence="3">Phosphoribosyltransferase/competence protein F</fullName>
    </submittedName>
</protein>
<evidence type="ECO:0000256" key="1">
    <source>
        <dbReference type="ARBA" id="ARBA00008007"/>
    </source>
</evidence>
<dbReference type="EMBL" id="BANC01000007">
    <property type="protein sequence ID" value="GAN78752.1"/>
    <property type="molecule type" value="Genomic_DNA"/>
</dbReference>
<dbReference type="InterPro" id="IPR051910">
    <property type="entry name" value="ComF/GntX_DNA_util-trans"/>
</dbReference>
<dbReference type="AlphaFoldDB" id="A0A0D6PAS3"/>
<comment type="caution">
    <text evidence="3">The sequence shown here is derived from an EMBL/GenBank/DDBJ whole genome shotgun (WGS) entry which is preliminary data.</text>
</comment>
<feature type="domain" description="Double zinc ribbon" evidence="2">
    <location>
        <begin position="8"/>
        <end position="69"/>
    </location>
</feature>
<name>A0A0D6PAS3_9PROT</name>
<dbReference type="GO" id="GO:0016757">
    <property type="term" value="F:glycosyltransferase activity"/>
    <property type="evidence" value="ECO:0007669"/>
    <property type="project" value="UniProtKB-KW"/>
</dbReference>
<sequence>MKPLLRWVLDSVLPPSCLVCAEPVEAEGQLCVNCFRRANFVTAPFCACCGVPLNISAPGGDASQLCRACESFRPAFTIARSALHYDDTARRMILPLKYGDQSEASAGLARLMRRPGENMLQAANLLVPVPLHAARLRQRRYNQAAVLAIALARLTGRPLGLDALYRQRRTRPLEGLGEQERRDELAGSIVMKQGMDVQGKRVLVIDDVMTTGATAHQCALALRAGGAARVDVLTVARVADPRLQ</sequence>
<dbReference type="Pfam" id="PF18912">
    <property type="entry name" value="DZR_2"/>
    <property type="match status" value="1"/>
</dbReference>
<evidence type="ECO:0000313" key="3">
    <source>
        <dbReference type="EMBL" id="GAN78752.1"/>
    </source>
</evidence>
<evidence type="ECO:0000259" key="2">
    <source>
        <dbReference type="Pfam" id="PF18912"/>
    </source>
</evidence>
<keyword evidence="4" id="KW-1185">Reference proteome</keyword>
<dbReference type="OrthoDB" id="9779910at2"/>
<evidence type="ECO:0000313" key="4">
    <source>
        <dbReference type="Proteomes" id="UP000032668"/>
    </source>
</evidence>
<accession>A0A0D6PAS3</accession>
<keyword evidence="3" id="KW-0328">Glycosyltransferase</keyword>
<dbReference type="Proteomes" id="UP000032668">
    <property type="component" value="Unassembled WGS sequence"/>
</dbReference>
<dbReference type="RefSeq" id="WP_048877239.1">
    <property type="nucleotide sequence ID" value="NZ_BANC01000007.1"/>
</dbReference>
<dbReference type="InterPro" id="IPR029057">
    <property type="entry name" value="PRTase-like"/>
</dbReference>
<keyword evidence="3" id="KW-0808">Transferase</keyword>
<dbReference type="STRING" id="1120923.SAMN02746095_01214"/>
<dbReference type="Gene3D" id="3.40.50.2020">
    <property type="match status" value="1"/>
</dbReference>
<comment type="similarity">
    <text evidence="1">Belongs to the ComF/GntX family.</text>
</comment>
<proteinExistence type="inferred from homology"/>
<dbReference type="PANTHER" id="PTHR47505:SF1">
    <property type="entry name" value="DNA UTILIZATION PROTEIN YHGH"/>
    <property type="match status" value="1"/>
</dbReference>